<dbReference type="OrthoDB" id="9796186at2"/>
<dbReference type="CDD" id="cd01392">
    <property type="entry name" value="HTH_LacI"/>
    <property type="match status" value="1"/>
</dbReference>
<gene>
    <name evidence="6" type="ORF">ATZ33_15415</name>
    <name evidence="7" type="ORF">RV15_GL001573</name>
</gene>
<dbReference type="Proteomes" id="UP000183039">
    <property type="component" value="Unassembled WGS sequence"/>
</dbReference>
<keyword evidence="8" id="KW-1185">Reference proteome</keyword>
<dbReference type="CDD" id="cd06291">
    <property type="entry name" value="PBP1_Qymf-like"/>
    <property type="match status" value="1"/>
</dbReference>
<evidence type="ECO:0000256" key="2">
    <source>
        <dbReference type="ARBA" id="ARBA00023015"/>
    </source>
</evidence>
<dbReference type="PRINTS" id="PR00036">
    <property type="entry name" value="HTHLACI"/>
</dbReference>
<name>A0A0S3KEJ2_9ENTE</name>
<dbReference type="InterPro" id="IPR046335">
    <property type="entry name" value="LacI/GalR-like_sensor"/>
</dbReference>
<evidence type="ECO:0000313" key="6">
    <source>
        <dbReference type="EMBL" id="ALS02714.1"/>
    </source>
</evidence>
<evidence type="ECO:0000313" key="9">
    <source>
        <dbReference type="Proteomes" id="UP000183039"/>
    </source>
</evidence>
<dbReference type="PANTHER" id="PTHR30146:SF95">
    <property type="entry name" value="RIBOSE OPERON REPRESSOR"/>
    <property type="match status" value="1"/>
</dbReference>
<dbReference type="GO" id="GO:0003700">
    <property type="term" value="F:DNA-binding transcription factor activity"/>
    <property type="evidence" value="ECO:0007669"/>
    <property type="project" value="TreeGrafter"/>
</dbReference>
<sequence>MKNYSIKDIAEIAGVSVATVSRVINDNGRFSEETRKKVLKVIEETGYKMNYSAKNLRMNKSFTIGILVPDISNYFFSDVVQQLEEILFAKGYSTIICNTSRSSEKELAYLRILEGKGVDGLIVISGAEAFEFDSSGAEKKIPYICIDREPKKKEDTIFISSNHYQGAFESTEELIHEGCQHPVIAMHNQKSTSAKERLKGFKDALKKNSISFNIKQHLLSIDIESVDFEQDFLAFLQKNPSIDGIFSINDLIALELMLSLKKNHIAVPQKIKLIGFDDTASGKYTTPTLSSVKQNTTLIASHAVETLLELINHKGELGRQIVVPVSLVLRESSRQS</sequence>
<dbReference type="Gene3D" id="3.40.50.2300">
    <property type="match status" value="2"/>
</dbReference>
<keyword evidence="4" id="KW-0804">Transcription</keyword>
<dbReference type="InterPro" id="IPR010982">
    <property type="entry name" value="Lambda_DNA-bd_dom_sf"/>
</dbReference>
<dbReference type="InterPro" id="IPR028082">
    <property type="entry name" value="Peripla_BP_I"/>
</dbReference>
<organism evidence="7 9">
    <name type="scientific">Enterococcus silesiacus</name>
    <dbReference type="NCBI Taxonomy" id="332949"/>
    <lineage>
        <taxon>Bacteria</taxon>
        <taxon>Bacillati</taxon>
        <taxon>Bacillota</taxon>
        <taxon>Bacilli</taxon>
        <taxon>Lactobacillales</taxon>
        <taxon>Enterococcaceae</taxon>
        <taxon>Enterococcus</taxon>
    </lineage>
</organism>
<evidence type="ECO:0000259" key="5">
    <source>
        <dbReference type="PROSITE" id="PS50932"/>
    </source>
</evidence>
<dbReference type="AlphaFoldDB" id="A0A0S3KEJ2"/>
<reference evidence="7 9" key="1">
    <citation type="submission" date="2014-12" db="EMBL/GenBank/DDBJ databases">
        <title>Draft genome sequences of 29 type strains of Enterococci.</title>
        <authorList>
            <person name="Zhong Z."/>
            <person name="Sun Z."/>
            <person name="Liu W."/>
            <person name="Zhang W."/>
            <person name="Zhang H."/>
        </authorList>
    </citation>
    <scope>NUCLEOTIDE SEQUENCE [LARGE SCALE GENOMIC DNA]</scope>
    <source>
        <strain evidence="7 9">DSM 22801</strain>
    </source>
</reference>
<dbReference type="PROSITE" id="PS50932">
    <property type="entry name" value="HTH_LACI_2"/>
    <property type="match status" value="1"/>
</dbReference>
<proteinExistence type="predicted"/>
<evidence type="ECO:0000256" key="3">
    <source>
        <dbReference type="ARBA" id="ARBA00023125"/>
    </source>
</evidence>
<feature type="domain" description="HTH lacI-type" evidence="5">
    <location>
        <begin position="4"/>
        <end position="58"/>
    </location>
</feature>
<reference evidence="6 8" key="2">
    <citation type="submission" date="2015-12" db="EMBL/GenBank/DDBJ databases">
        <authorList>
            <person name="Lauer A."/>
            <person name="Humrighouse B."/>
            <person name="Loparev V."/>
            <person name="Shewmaker P.L."/>
            <person name="Whitney A.M."/>
            <person name="McLaughlin R.W."/>
        </authorList>
    </citation>
    <scope>NUCLEOTIDE SEQUENCE [LARGE SCALE GENOMIC DNA]</scope>
    <source>
        <strain evidence="6 8">LMG 23085</strain>
    </source>
</reference>
<dbReference type="KEGG" id="ess:ATZ33_15415"/>
<accession>A0A0S3KEJ2</accession>
<evidence type="ECO:0000256" key="1">
    <source>
        <dbReference type="ARBA" id="ARBA00022491"/>
    </source>
</evidence>
<dbReference type="SMART" id="SM00354">
    <property type="entry name" value="HTH_LACI"/>
    <property type="match status" value="1"/>
</dbReference>
<dbReference type="SUPFAM" id="SSF47413">
    <property type="entry name" value="lambda repressor-like DNA-binding domains"/>
    <property type="match status" value="1"/>
</dbReference>
<dbReference type="Pfam" id="PF13377">
    <property type="entry name" value="Peripla_BP_3"/>
    <property type="match status" value="1"/>
</dbReference>
<dbReference type="EMBL" id="CP013614">
    <property type="protein sequence ID" value="ALS02714.1"/>
    <property type="molecule type" value="Genomic_DNA"/>
</dbReference>
<dbReference type="Proteomes" id="UP000065511">
    <property type="component" value="Chromosome"/>
</dbReference>
<evidence type="ECO:0000313" key="7">
    <source>
        <dbReference type="EMBL" id="OJG89732.1"/>
    </source>
</evidence>
<keyword evidence="2" id="KW-0805">Transcription regulation</keyword>
<dbReference type="Gene3D" id="1.10.260.40">
    <property type="entry name" value="lambda repressor-like DNA-binding domains"/>
    <property type="match status" value="1"/>
</dbReference>
<dbReference type="EMBL" id="JXLC01000022">
    <property type="protein sequence ID" value="OJG89732.1"/>
    <property type="molecule type" value="Genomic_DNA"/>
</dbReference>
<dbReference type="Pfam" id="PF00356">
    <property type="entry name" value="LacI"/>
    <property type="match status" value="1"/>
</dbReference>
<evidence type="ECO:0000313" key="8">
    <source>
        <dbReference type="Proteomes" id="UP000065511"/>
    </source>
</evidence>
<keyword evidence="1" id="KW-0678">Repressor</keyword>
<keyword evidence="3" id="KW-0238">DNA-binding</keyword>
<evidence type="ECO:0000256" key="4">
    <source>
        <dbReference type="ARBA" id="ARBA00023163"/>
    </source>
</evidence>
<dbReference type="InterPro" id="IPR000843">
    <property type="entry name" value="HTH_LacI"/>
</dbReference>
<dbReference type="SUPFAM" id="SSF53822">
    <property type="entry name" value="Periplasmic binding protein-like I"/>
    <property type="match status" value="1"/>
</dbReference>
<dbReference type="PROSITE" id="PS00356">
    <property type="entry name" value="HTH_LACI_1"/>
    <property type="match status" value="1"/>
</dbReference>
<protein>
    <submittedName>
        <fullName evidence="6">LacI family transcriptional regulator</fullName>
    </submittedName>
</protein>
<dbReference type="GO" id="GO:0000976">
    <property type="term" value="F:transcription cis-regulatory region binding"/>
    <property type="evidence" value="ECO:0007669"/>
    <property type="project" value="TreeGrafter"/>
</dbReference>
<dbReference type="PANTHER" id="PTHR30146">
    <property type="entry name" value="LACI-RELATED TRANSCRIPTIONAL REPRESSOR"/>
    <property type="match status" value="1"/>
</dbReference>